<dbReference type="PANTHER" id="PTHR20855">
    <property type="entry name" value="ADIPOR/PROGESTIN RECEPTOR-RELATED"/>
    <property type="match status" value="1"/>
</dbReference>
<comment type="similarity">
    <text evidence="2">Belongs to the UPF0073 (Hly-III) family.</text>
</comment>
<reference evidence="9 10" key="1">
    <citation type="submission" date="2019-12" db="EMBL/GenBank/DDBJ databases">
        <title>Genome sequencing and assembly of endphytes of Porphyra tenera.</title>
        <authorList>
            <person name="Park J.M."/>
            <person name="Shin R."/>
            <person name="Jo S.H."/>
        </authorList>
    </citation>
    <scope>NUCLEOTIDE SEQUENCE [LARGE SCALE GENOMIC DNA]</scope>
    <source>
        <strain evidence="9 10">GPM4</strain>
    </source>
</reference>
<feature type="binding site" evidence="7">
    <location>
        <position position="197"/>
    </location>
    <ligand>
        <name>Zn(2+)</name>
        <dbReference type="ChEBI" id="CHEBI:29105"/>
    </ligand>
</feature>
<keyword evidence="5 8" id="KW-1133">Transmembrane helix</keyword>
<evidence type="ECO:0000256" key="8">
    <source>
        <dbReference type="SAM" id="Phobius"/>
    </source>
</evidence>
<dbReference type="GO" id="GO:0005886">
    <property type="term" value="C:plasma membrane"/>
    <property type="evidence" value="ECO:0007669"/>
    <property type="project" value="UniProtKB-SubCell"/>
</dbReference>
<dbReference type="GO" id="GO:0046872">
    <property type="term" value="F:metal ion binding"/>
    <property type="evidence" value="ECO:0007669"/>
    <property type="project" value="UniProtKB-KW"/>
</dbReference>
<evidence type="ECO:0000256" key="1">
    <source>
        <dbReference type="ARBA" id="ARBA00004651"/>
    </source>
</evidence>
<feature type="transmembrane region" description="Helical" evidence="8">
    <location>
        <begin position="166"/>
        <end position="186"/>
    </location>
</feature>
<evidence type="ECO:0008006" key="11">
    <source>
        <dbReference type="Google" id="ProtNLM"/>
    </source>
</evidence>
<feature type="transmembrane region" description="Helical" evidence="8">
    <location>
        <begin position="20"/>
        <end position="41"/>
    </location>
</feature>
<dbReference type="KEGG" id="pmes:FX988_03322"/>
<feature type="transmembrane region" description="Helical" evidence="8">
    <location>
        <begin position="139"/>
        <end position="160"/>
    </location>
</feature>
<evidence type="ECO:0000256" key="7">
    <source>
        <dbReference type="PIRSR" id="PIRSR604254-1"/>
    </source>
</evidence>
<dbReference type="NCBIfam" id="TIGR01065">
    <property type="entry name" value="hlyIII"/>
    <property type="match status" value="1"/>
</dbReference>
<feature type="transmembrane region" description="Helical" evidence="8">
    <location>
        <begin position="195"/>
        <end position="215"/>
    </location>
</feature>
<evidence type="ECO:0000313" key="9">
    <source>
        <dbReference type="EMBL" id="QHJ13064.1"/>
    </source>
</evidence>
<comment type="subcellular location">
    <subcellularLocation>
        <location evidence="1">Cell membrane</location>
        <topology evidence="1">Multi-pass membrane protein</topology>
    </subcellularLocation>
</comment>
<evidence type="ECO:0000256" key="6">
    <source>
        <dbReference type="ARBA" id="ARBA00023136"/>
    </source>
</evidence>
<dbReference type="GO" id="GO:0140911">
    <property type="term" value="F:pore-forming activity"/>
    <property type="evidence" value="ECO:0007669"/>
    <property type="project" value="InterPro"/>
</dbReference>
<accession>A0A857JR73</accession>
<dbReference type="InterPro" id="IPR004254">
    <property type="entry name" value="AdipoR/HlyIII-related"/>
</dbReference>
<keyword evidence="7" id="KW-0479">Metal-binding</keyword>
<name>A0A857JR73_9ALTE</name>
<feature type="transmembrane region" description="Helical" evidence="8">
    <location>
        <begin position="101"/>
        <end position="127"/>
    </location>
</feature>
<dbReference type="PANTHER" id="PTHR20855:SF3">
    <property type="entry name" value="LD03007P"/>
    <property type="match status" value="1"/>
</dbReference>
<keyword evidence="10" id="KW-1185">Reference proteome</keyword>
<evidence type="ECO:0000313" key="10">
    <source>
        <dbReference type="Proteomes" id="UP000464524"/>
    </source>
</evidence>
<gene>
    <name evidence="9" type="ORF">FX988_03322</name>
</gene>
<dbReference type="Pfam" id="PF03006">
    <property type="entry name" value="HlyIII"/>
    <property type="match status" value="1"/>
</dbReference>
<feature type="binding site" evidence="7">
    <location>
        <position position="193"/>
    </location>
    <ligand>
        <name>Zn(2+)</name>
        <dbReference type="ChEBI" id="CHEBI:29105"/>
    </ligand>
</feature>
<proteinExistence type="inferred from homology"/>
<dbReference type="RefSeq" id="WP_160181194.1">
    <property type="nucleotide sequence ID" value="NZ_CP047656.1"/>
</dbReference>
<organism evidence="9 10">
    <name type="scientific">Paraglaciecola mesophila</name>
    <dbReference type="NCBI Taxonomy" id="197222"/>
    <lineage>
        <taxon>Bacteria</taxon>
        <taxon>Pseudomonadati</taxon>
        <taxon>Pseudomonadota</taxon>
        <taxon>Gammaproteobacteria</taxon>
        <taxon>Alteromonadales</taxon>
        <taxon>Alteromonadaceae</taxon>
        <taxon>Paraglaciecola</taxon>
    </lineage>
</organism>
<dbReference type="OrthoDB" id="9813689at2"/>
<evidence type="ECO:0000256" key="5">
    <source>
        <dbReference type="ARBA" id="ARBA00022989"/>
    </source>
</evidence>
<feature type="binding site" evidence="7">
    <location>
        <position position="71"/>
    </location>
    <ligand>
        <name>Zn(2+)</name>
        <dbReference type="ChEBI" id="CHEBI:29105"/>
    </ligand>
</feature>
<evidence type="ECO:0000256" key="4">
    <source>
        <dbReference type="ARBA" id="ARBA00022692"/>
    </source>
</evidence>
<dbReference type="AlphaFoldDB" id="A0A857JR73"/>
<keyword evidence="3" id="KW-1003">Cell membrane</keyword>
<dbReference type="EMBL" id="CP047656">
    <property type="protein sequence ID" value="QHJ13064.1"/>
    <property type="molecule type" value="Genomic_DNA"/>
</dbReference>
<keyword evidence="7" id="KW-0862">Zinc</keyword>
<keyword evidence="6 8" id="KW-0472">Membrane</keyword>
<protein>
    <recommendedName>
        <fullName evidence="11">Hemolysin III family protein</fullName>
    </recommendedName>
</protein>
<dbReference type="Proteomes" id="UP000464524">
    <property type="component" value="Chromosome"/>
</dbReference>
<dbReference type="InterPro" id="IPR005744">
    <property type="entry name" value="Hy-lIII"/>
</dbReference>
<evidence type="ECO:0000256" key="3">
    <source>
        <dbReference type="ARBA" id="ARBA00022475"/>
    </source>
</evidence>
<evidence type="ECO:0000256" key="2">
    <source>
        <dbReference type="ARBA" id="ARBA00008488"/>
    </source>
</evidence>
<keyword evidence="4 8" id="KW-0812">Transmembrane</keyword>
<sequence length="216" mass="23696">MQQQVPPTIHLKPYTIVEEWLNAISHGIGCVASIVGLVFLLSRAADTLAQVASIIYGASMIAMFLSSTLYHAFSNPKVKAVLKIIDHSAIYLLIAGTYTPFMLLAVGGWVGVIGISLIWALAVIGVGFKCLASGRFPKISVATYLLMGWLAVFFIYPLYMSLPSEGLWLLIAGGLCYSVGVLFYVAKTIRYTHPIWHVFVTAGCICHFFSIYYYVV</sequence>
<feature type="transmembrane region" description="Helical" evidence="8">
    <location>
        <begin position="53"/>
        <end position="73"/>
    </location>
</feature>